<dbReference type="InterPro" id="IPR005325">
    <property type="entry name" value="DUF308_memb"/>
</dbReference>
<gene>
    <name evidence="2" type="ORF">OEZ60_10020</name>
</gene>
<dbReference type="PANTHER" id="PTHR34989:SF1">
    <property type="entry name" value="PROTEIN HDED"/>
    <property type="match status" value="1"/>
</dbReference>
<accession>A0ABT2X3P5</accession>
<reference evidence="2 3" key="1">
    <citation type="submission" date="2022-10" db="EMBL/GenBank/DDBJ databases">
        <title>Defluviimonas sp. nov., isolated from ocean surface sediments.</title>
        <authorList>
            <person name="He W."/>
            <person name="Wang L."/>
            <person name="Zhang D.-F."/>
        </authorList>
    </citation>
    <scope>NUCLEOTIDE SEQUENCE [LARGE SCALE GENOMIC DNA]</scope>
    <source>
        <strain evidence="2 3">WL0024</strain>
    </source>
</reference>
<name>A0ABT2X3P5_9RHOB</name>
<evidence type="ECO:0000313" key="3">
    <source>
        <dbReference type="Proteomes" id="UP001209535"/>
    </source>
</evidence>
<dbReference type="Proteomes" id="UP001209535">
    <property type="component" value="Unassembled WGS sequence"/>
</dbReference>
<protein>
    <submittedName>
        <fullName evidence="2">DUF308 domain-containing protein</fullName>
    </submittedName>
</protein>
<keyword evidence="3" id="KW-1185">Reference proteome</keyword>
<keyword evidence="1" id="KW-1133">Transmembrane helix</keyword>
<evidence type="ECO:0000256" key="1">
    <source>
        <dbReference type="SAM" id="Phobius"/>
    </source>
</evidence>
<sequence length="175" mass="18671">MKEWLKYLLLGVLSVVFGVIVLGNTFAASLAVTTLTGVVFLVSGAFQIVGGFSAEGTASKFFSVLLGALMAFLGVSFLFNPLEGLISLAFLIVILLISSGIVRIAFSWRMRDTRFFWPMLISGALSVLLGGYILANFATASVNILGILLGIELLFNGAGFVVMAFFLRAMGGRLK</sequence>
<organism evidence="2 3">
    <name type="scientific">Albidovulum salinarum</name>
    <dbReference type="NCBI Taxonomy" id="2984153"/>
    <lineage>
        <taxon>Bacteria</taxon>
        <taxon>Pseudomonadati</taxon>
        <taxon>Pseudomonadota</taxon>
        <taxon>Alphaproteobacteria</taxon>
        <taxon>Rhodobacterales</taxon>
        <taxon>Paracoccaceae</taxon>
        <taxon>Albidovulum</taxon>
    </lineage>
</organism>
<evidence type="ECO:0000313" key="2">
    <source>
        <dbReference type="EMBL" id="MCU9848344.1"/>
    </source>
</evidence>
<feature type="transmembrane region" description="Helical" evidence="1">
    <location>
        <begin position="61"/>
        <end position="79"/>
    </location>
</feature>
<dbReference type="InterPro" id="IPR052712">
    <property type="entry name" value="Acid_resist_chaperone_HdeD"/>
</dbReference>
<feature type="transmembrane region" description="Helical" evidence="1">
    <location>
        <begin position="85"/>
        <end position="106"/>
    </location>
</feature>
<feature type="transmembrane region" description="Helical" evidence="1">
    <location>
        <begin position="30"/>
        <end position="49"/>
    </location>
</feature>
<dbReference type="Pfam" id="PF03729">
    <property type="entry name" value="DUF308"/>
    <property type="match status" value="1"/>
</dbReference>
<feature type="transmembrane region" description="Helical" evidence="1">
    <location>
        <begin position="115"/>
        <end position="138"/>
    </location>
</feature>
<comment type="caution">
    <text evidence="2">The sequence shown here is derived from an EMBL/GenBank/DDBJ whole genome shotgun (WGS) entry which is preliminary data.</text>
</comment>
<dbReference type="PANTHER" id="PTHR34989">
    <property type="entry name" value="PROTEIN HDED"/>
    <property type="match status" value="1"/>
</dbReference>
<dbReference type="EMBL" id="JAOVQO010000008">
    <property type="protein sequence ID" value="MCU9848344.1"/>
    <property type="molecule type" value="Genomic_DNA"/>
</dbReference>
<feature type="transmembrane region" description="Helical" evidence="1">
    <location>
        <begin position="7"/>
        <end position="24"/>
    </location>
</feature>
<keyword evidence="1" id="KW-0472">Membrane</keyword>
<keyword evidence="1" id="KW-0812">Transmembrane</keyword>
<dbReference type="RefSeq" id="WP_263335546.1">
    <property type="nucleotide sequence ID" value="NZ_JAOVQO010000008.1"/>
</dbReference>
<feature type="transmembrane region" description="Helical" evidence="1">
    <location>
        <begin position="144"/>
        <end position="167"/>
    </location>
</feature>
<proteinExistence type="predicted"/>